<evidence type="ECO:0008006" key="2">
    <source>
        <dbReference type="Google" id="ProtNLM"/>
    </source>
</evidence>
<name>A0A5J4R6H1_9ZZZZ</name>
<dbReference type="SUPFAM" id="SSF48452">
    <property type="entry name" value="TPR-like"/>
    <property type="match status" value="1"/>
</dbReference>
<proteinExistence type="predicted"/>
<dbReference type="InterPro" id="IPR024302">
    <property type="entry name" value="SusD-like"/>
</dbReference>
<sequence>MKKIIKHTIAVLSAFLISVSCTQNFEEMNTSSSGVTDEDLTQDNNLIGMHFPTLQQSIYYNYGGEGWYFQTFQNLNADIWSGYMATPSNFTGGVNNQTYFLHNSWNDDCWSYTYDNIMTNQLKVREKCEQVGDDTYAHFDAINTILRVFAMSRLCDQYGPIIYSKYGESMTGGVYDSAQDVYKLFFTELDGAVKILAEVIDKPVASFAKFDMTYEGKYDKWMRFANTLRLRLAMRLVKFDANWAKTECEAAINAPQGLMHKDDSFIISGFGWKHPLYTVSLSYNDIFISANIQSILEGYRDGRLAKYGLAKADKVIGVRTGIPDLDRYADQYKGIISQINITSADMPAVLFPAAEAYFLLAEAALRGWNTKEGSAQEFYEAGIDASFAQWGVSIGDYLNNSNIPTNWVDPLVNEFNSLAVSKISPKWDDASNNEERLEKIITQKWIAGFPEGMNAWAEWRRTGYPKLFPILKNDSQGAISTELGVRRLTYTIREKEENPIGYAKAVEMLGGPDTGATRLFWDINKPNL</sequence>
<dbReference type="InterPro" id="IPR011990">
    <property type="entry name" value="TPR-like_helical_dom_sf"/>
</dbReference>
<gene>
    <name evidence="1" type="ORF">EZS27_021485</name>
</gene>
<dbReference type="Pfam" id="PF12741">
    <property type="entry name" value="SusD-like"/>
    <property type="match status" value="1"/>
</dbReference>
<evidence type="ECO:0000313" key="1">
    <source>
        <dbReference type="EMBL" id="KAA6329737.1"/>
    </source>
</evidence>
<dbReference type="Gene3D" id="1.25.40.390">
    <property type="match status" value="1"/>
</dbReference>
<organism evidence="1">
    <name type="scientific">termite gut metagenome</name>
    <dbReference type="NCBI Taxonomy" id="433724"/>
    <lineage>
        <taxon>unclassified sequences</taxon>
        <taxon>metagenomes</taxon>
        <taxon>organismal metagenomes</taxon>
    </lineage>
</organism>
<protein>
    <recommendedName>
        <fullName evidence="2">SusD/RagB family nutrient-binding outer membrane lipoprotein</fullName>
    </recommendedName>
</protein>
<comment type="caution">
    <text evidence="1">The sequence shown here is derived from an EMBL/GenBank/DDBJ whole genome shotgun (WGS) entry which is preliminary data.</text>
</comment>
<dbReference type="PROSITE" id="PS51257">
    <property type="entry name" value="PROKAR_LIPOPROTEIN"/>
    <property type="match status" value="1"/>
</dbReference>
<dbReference type="EMBL" id="SNRY01001603">
    <property type="protein sequence ID" value="KAA6329737.1"/>
    <property type="molecule type" value="Genomic_DNA"/>
</dbReference>
<reference evidence="1" key="1">
    <citation type="submission" date="2019-03" db="EMBL/GenBank/DDBJ databases">
        <title>Single cell metagenomics reveals metabolic interactions within the superorganism composed of flagellate Streblomastix strix and complex community of Bacteroidetes bacteria on its surface.</title>
        <authorList>
            <person name="Treitli S.C."/>
            <person name="Kolisko M."/>
            <person name="Husnik F."/>
            <person name="Keeling P."/>
            <person name="Hampl V."/>
        </authorList>
    </citation>
    <scope>NUCLEOTIDE SEQUENCE</scope>
    <source>
        <strain evidence="1">STM</strain>
    </source>
</reference>
<dbReference type="AlphaFoldDB" id="A0A5J4R6H1"/>
<accession>A0A5J4R6H1</accession>